<dbReference type="PANTHER" id="PTHR43135:SF3">
    <property type="entry name" value="ALPHA-D-RIBOSE 1-METHYLPHOSPHONATE 5-TRIPHOSPHATE DIPHOSPHATASE"/>
    <property type="match status" value="1"/>
</dbReference>
<reference evidence="3" key="1">
    <citation type="journal article" date="2019" name="Int. J. Syst. Evol. Microbiol.">
        <title>The Global Catalogue of Microorganisms (GCM) 10K type strain sequencing project: providing services to taxonomists for standard genome sequencing and annotation.</title>
        <authorList>
            <consortium name="The Broad Institute Genomics Platform"/>
            <consortium name="The Broad Institute Genome Sequencing Center for Infectious Disease"/>
            <person name="Wu L."/>
            <person name="Ma J."/>
        </authorList>
    </citation>
    <scope>NUCLEOTIDE SEQUENCE [LARGE SCALE GENOMIC DNA]</scope>
    <source>
        <strain evidence="3">KCTC 52925</strain>
    </source>
</reference>
<dbReference type="InterPro" id="IPR032466">
    <property type="entry name" value="Metal_Hydrolase"/>
</dbReference>
<protein>
    <submittedName>
        <fullName evidence="2">Amidohydrolase family protein</fullName>
    </submittedName>
</protein>
<dbReference type="EMBL" id="JBHUOJ010000019">
    <property type="protein sequence ID" value="MFD2833376.1"/>
    <property type="molecule type" value="Genomic_DNA"/>
</dbReference>
<dbReference type="InterPro" id="IPR011059">
    <property type="entry name" value="Metal-dep_hydrolase_composite"/>
</dbReference>
<dbReference type="InterPro" id="IPR051781">
    <property type="entry name" value="Metallo-dep_Hydrolase"/>
</dbReference>
<evidence type="ECO:0000313" key="3">
    <source>
        <dbReference type="Proteomes" id="UP001597438"/>
    </source>
</evidence>
<sequence>MKKILLLISIALLMSCNETEIENFDVLIINAKIVDVENNQIIENQFIGINSDTIRMVGKMESKDEYSATELIDAENKFLMPGLWDNHVHFRGGDSLVAENKDFLAMFLSYGITSVRDAGGDITPSLMEWKEQIANKRLAGPTIFTSGPKLDGKRPAWPGSIKVTNKQEINNALDSLEKLHVDYVKMYDGSLTPENYYGIIQEAQKRKLKTTGHMPITANFLKAIDFGLDGAEHMYYPIKACSPLADSLGNLDRGYGIMDELVDSYDENLADSVFNIMSDQKVSITPTLHIMKTLANILDTDHSQDVALKHIGKGIQETYKGRIEGAKRARESGSEMREKVEGLGVKMIKPMQEAGVNILAGSDCGAFNSFIYPGESLHAELEELVNAGLTPQQALKTSMINGPKFFDLENFYGSIEKGKVADLIFLEANPLENIRNTRTVLKTLKNERLF</sequence>
<comment type="caution">
    <text evidence="2">The sequence shown here is derived from an EMBL/GenBank/DDBJ whole genome shotgun (WGS) entry which is preliminary data.</text>
</comment>
<dbReference type="Gene3D" id="1.20.58.520">
    <property type="entry name" value="Amidohydrolase"/>
    <property type="match status" value="1"/>
</dbReference>
<dbReference type="Proteomes" id="UP001597438">
    <property type="component" value="Unassembled WGS sequence"/>
</dbReference>
<proteinExistence type="predicted"/>
<gene>
    <name evidence="2" type="ORF">ACFSYS_08750</name>
</gene>
<dbReference type="Gene3D" id="3.40.50.10910">
    <property type="entry name" value="Amidohydrolase"/>
    <property type="match status" value="1"/>
</dbReference>
<dbReference type="SUPFAM" id="SSF51338">
    <property type="entry name" value="Composite domain of metallo-dependent hydrolases"/>
    <property type="match status" value="1"/>
</dbReference>
<name>A0ABW5X2S6_9FLAO</name>
<evidence type="ECO:0000313" key="2">
    <source>
        <dbReference type="EMBL" id="MFD2833376.1"/>
    </source>
</evidence>
<dbReference type="Pfam" id="PF01979">
    <property type="entry name" value="Amidohydro_1"/>
    <property type="match status" value="1"/>
</dbReference>
<organism evidence="2 3">
    <name type="scientific">Christiangramia antarctica</name>
    <dbReference type="NCBI Taxonomy" id="2058158"/>
    <lineage>
        <taxon>Bacteria</taxon>
        <taxon>Pseudomonadati</taxon>
        <taxon>Bacteroidota</taxon>
        <taxon>Flavobacteriia</taxon>
        <taxon>Flavobacteriales</taxon>
        <taxon>Flavobacteriaceae</taxon>
        <taxon>Christiangramia</taxon>
    </lineage>
</organism>
<dbReference type="Gene3D" id="3.30.110.90">
    <property type="entry name" value="Amidohydrolase"/>
    <property type="match status" value="1"/>
</dbReference>
<dbReference type="PROSITE" id="PS51257">
    <property type="entry name" value="PROKAR_LIPOPROTEIN"/>
    <property type="match status" value="1"/>
</dbReference>
<dbReference type="Gene3D" id="2.30.40.10">
    <property type="entry name" value="Urease, subunit C, domain 1"/>
    <property type="match status" value="1"/>
</dbReference>
<feature type="domain" description="Amidohydrolase-related" evidence="1">
    <location>
        <begin position="78"/>
        <end position="444"/>
    </location>
</feature>
<evidence type="ECO:0000259" key="1">
    <source>
        <dbReference type="Pfam" id="PF01979"/>
    </source>
</evidence>
<dbReference type="SUPFAM" id="SSF51556">
    <property type="entry name" value="Metallo-dependent hydrolases"/>
    <property type="match status" value="1"/>
</dbReference>
<dbReference type="PANTHER" id="PTHR43135">
    <property type="entry name" value="ALPHA-D-RIBOSE 1-METHYLPHOSPHONATE 5-TRIPHOSPHATE DIPHOSPHATASE"/>
    <property type="match status" value="1"/>
</dbReference>
<accession>A0ABW5X2S6</accession>
<keyword evidence="3" id="KW-1185">Reference proteome</keyword>
<dbReference type="InterPro" id="IPR006680">
    <property type="entry name" value="Amidohydro-rel"/>
</dbReference>